<sequence length="16" mass="2013">MFSNNARTNFQRKWNV</sequence>
<comment type="caution">
    <text evidence="1">The sequence shown here is derived from an EMBL/GenBank/DDBJ whole genome shotgun (WGS) entry which is preliminary data.</text>
</comment>
<evidence type="ECO:0000313" key="2">
    <source>
        <dbReference type="Proteomes" id="UP000054988"/>
    </source>
</evidence>
<dbReference type="EMBL" id="LATX01000130">
    <property type="protein sequence ID" value="KTB47119.1"/>
    <property type="molecule type" value="Genomic_DNA"/>
</dbReference>
<organism evidence="1 2">
    <name type="scientific">Moniliophthora roreri</name>
    <name type="common">Frosty pod rot fungus</name>
    <name type="synonym">Monilia roreri</name>
    <dbReference type="NCBI Taxonomy" id="221103"/>
    <lineage>
        <taxon>Eukaryota</taxon>
        <taxon>Fungi</taxon>
        <taxon>Dikarya</taxon>
        <taxon>Basidiomycota</taxon>
        <taxon>Agaricomycotina</taxon>
        <taxon>Agaricomycetes</taxon>
        <taxon>Agaricomycetidae</taxon>
        <taxon>Agaricales</taxon>
        <taxon>Marasmiineae</taxon>
        <taxon>Marasmiaceae</taxon>
        <taxon>Moniliophthora</taxon>
    </lineage>
</organism>
<accession>A0A0W0GEX0</accession>
<dbReference type="AlphaFoldDB" id="A0A0W0GEX0"/>
<dbReference type="Proteomes" id="UP000054988">
    <property type="component" value="Unassembled WGS sequence"/>
</dbReference>
<gene>
    <name evidence="1" type="ORF">WG66_304</name>
</gene>
<evidence type="ECO:0000313" key="1">
    <source>
        <dbReference type="EMBL" id="KTB47119.1"/>
    </source>
</evidence>
<reference evidence="1 2" key="1">
    <citation type="submission" date="2015-12" db="EMBL/GenBank/DDBJ databases">
        <title>Draft genome sequence of Moniliophthora roreri, the causal agent of frosty pod rot of cacao.</title>
        <authorList>
            <person name="Aime M.C."/>
            <person name="Diaz-Valderrama J.R."/>
            <person name="Kijpornyongpan T."/>
            <person name="Phillips-Mora W."/>
        </authorList>
    </citation>
    <scope>NUCLEOTIDE SEQUENCE [LARGE SCALE GENOMIC DNA]</scope>
    <source>
        <strain evidence="1 2">MCA 2952</strain>
    </source>
</reference>
<protein>
    <submittedName>
        <fullName evidence="1">Uncharacterized protein</fullName>
    </submittedName>
</protein>
<name>A0A0W0GEX0_MONRR</name>
<proteinExistence type="predicted"/>